<dbReference type="PROSITE" id="PS51054">
    <property type="entry name" value="ORANGE"/>
    <property type="match status" value="1"/>
</dbReference>
<dbReference type="VEuPathDB" id="HostDB:ENSBTAG00000030575"/>
<keyword evidence="8" id="KW-0238">DNA-binding</keyword>
<comment type="subcellular location">
    <subcellularLocation>
        <location evidence="2">Cytoplasm</location>
    </subcellularLocation>
    <subcellularLocation>
        <location evidence="1">Nucleus</location>
    </subcellularLocation>
</comment>
<feature type="region of interest" description="Disordered" evidence="14">
    <location>
        <begin position="228"/>
        <end position="313"/>
    </location>
</feature>
<dbReference type="KEGG" id="bta:613907"/>
<evidence type="ECO:0000256" key="3">
    <source>
        <dbReference type="ARBA" id="ARBA00022491"/>
    </source>
</evidence>
<keyword evidence="5" id="KW-0832">Ubl conjugation</keyword>
<dbReference type="SMART" id="SM00353">
    <property type="entry name" value="HLH"/>
    <property type="match status" value="1"/>
</dbReference>
<dbReference type="Pfam" id="PF00010">
    <property type="entry name" value="HLH"/>
    <property type="match status" value="1"/>
</dbReference>
<dbReference type="STRING" id="9913.ENSBTAP00000040772"/>
<name>Q0VCT6_BOVIN</name>
<dbReference type="GO" id="GO:0050767">
    <property type="term" value="P:regulation of neurogenesis"/>
    <property type="evidence" value="ECO:0000318"/>
    <property type="project" value="GO_Central"/>
</dbReference>
<evidence type="ECO:0000256" key="5">
    <source>
        <dbReference type="ARBA" id="ARBA00022843"/>
    </source>
</evidence>
<feature type="compositionally biased region" description="Low complexity" evidence="14">
    <location>
        <begin position="319"/>
        <end position="331"/>
    </location>
</feature>
<sequence>MDEGIPHLQERQLLEHRDFIGLDYPSLYMCKPKRSMKRDDSKDTYKLPHRLIEKKRRDRINECIAQLKDLLPEHLKLTTLGHLEKAVVLELTLKHLKALTALTEQQHQKIIALQNGERSLKSPIQSDLDAFHSGFQTCAKEVLQYLARFESWTPREPRCVQLINHLHAVATQFLPTPQLLTQQVPLSKGTGAPTAAAPAGSGAAPCLERAGQKLEPLAHCVPVIQRTQPSSELAAAENDTDTDSGYGGEAEARPDREKGKGAGASRVTIKQEPPGEDSPPPSPACPPCCRPLPRRRRPPPQPRPSCHTRWRPLGLCTPRTRTAAPTCPSPALASPGTRRALLRKIPRSQQRKPSESVLHLRGDQGSRGIIILIS</sequence>
<keyword evidence="10" id="KW-0539">Nucleus</keyword>
<accession>Q0VCT6</accession>
<dbReference type="GO" id="GO:0032922">
    <property type="term" value="P:circadian regulation of gene expression"/>
    <property type="evidence" value="ECO:0000318"/>
    <property type="project" value="GO_Central"/>
</dbReference>
<evidence type="ECO:0000256" key="12">
    <source>
        <dbReference type="ARBA" id="ARBA00042387"/>
    </source>
</evidence>
<evidence type="ECO:0000313" key="15">
    <source>
        <dbReference type="EMBL" id="AAI20014.1"/>
    </source>
</evidence>
<keyword evidence="9" id="KW-0804">Transcription</keyword>
<dbReference type="PROSITE" id="PS50888">
    <property type="entry name" value="BHLH"/>
    <property type="match status" value="1"/>
</dbReference>
<dbReference type="GO" id="GO:0000978">
    <property type="term" value="F:RNA polymerase II cis-regulatory region sequence-specific DNA binding"/>
    <property type="evidence" value="ECO:0000318"/>
    <property type="project" value="GO_Central"/>
</dbReference>
<dbReference type="SMART" id="SM00511">
    <property type="entry name" value="ORANGE"/>
    <property type="match status" value="1"/>
</dbReference>
<keyword evidence="4" id="KW-1017">Isopeptide bond</keyword>
<keyword evidence="3" id="KW-0678">Repressor</keyword>
<evidence type="ECO:0000256" key="13">
    <source>
        <dbReference type="ARBA" id="ARBA00064243"/>
    </source>
</evidence>
<feature type="region of interest" description="Disordered" evidence="14">
    <location>
        <begin position="319"/>
        <end position="338"/>
    </location>
</feature>
<dbReference type="CTD" id="79365"/>
<feature type="compositionally biased region" description="Pro residues" evidence="14">
    <location>
        <begin position="276"/>
        <end position="285"/>
    </location>
</feature>
<dbReference type="InterPro" id="IPR011598">
    <property type="entry name" value="bHLH_dom"/>
</dbReference>
<feature type="compositionally biased region" description="Basic and acidic residues" evidence="14">
    <location>
        <begin position="250"/>
        <end position="260"/>
    </location>
</feature>
<dbReference type="AlphaFoldDB" id="Q0VCT6"/>
<evidence type="ECO:0000256" key="1">
    <source>
        <dbReference type="ARBA" id="ARBA00004123"/>
    </source>
</evidence>
<dbReference type="Bgee" id="ENSBTAG00000030575">
    <property type="expression patterns" value="Expressed in pigment epithelium of eye and 106 other cell types or tissues"/>
</dbReference>
<dbReference type="SUPFAM" id="SSF158457">
    <property type="entry name" value="Orange domain-like"/>
    <property type="match status" value="1"/>
</dbReference>
<proteinExistence type="evidence at transcript level"/>
<dbReference type="GO" id="GO:0006357">
    <property type="term" value="P:regulation of transcription by RNA polymerase II"/>
    <property type="evidence" value="ECO:0000318"/>
    <property type="project" value="GO_Central"/>
</dbReference>
<gene>
    <name evidence="15 16" type="primary">BHLHE41</name>
</gene>
<dbReference type="PANTHER" id="PTHR10985">
    <property type="entry name" value="BASIC HELIX-LOOP-HELIX TRANSCRIPTION FACTOR, HES-RELATED"/>
    <property type="match status" value="1"/>
</dbReference>
<accession>E1BMV2</accession>
<dbReference type="VGNC" id="VGNC:26487">
    <property type="gene designation" value="BHLHE41"/>
</dbReference>
<evidence type="ECO:0000256" key="8">
    <source>
        <dbReference type="ARBA" id="ARBA00023125"/>
    </source>
</evidence>
<dbReference type="Pfam" id="PF07527">
    <property type="entry name" value="Hairy_orange"/>
    <property type="match status" value="1"/>
</dbReference>
<dbReference type="InterPro" id="IPR050370">
    <property type="entry name" value="HES_HEY"/>
</dbReference>
<organism evidence="15">
    <name type="scientific">Bos taurus</name>
    <name type="common">Bovine</name>
    <dbReference type="NCBI Taxonomy" id="9913"/>
    <lineage>
        <taxon>Eukaryota</taxon>
        <taxon>Metazoa</taxon>
        <taxon>Chordata</taxon>
        <taxon>Craniata</taxon>
        <taxon>Vertebrata</taxon>
        <taxon>Euteleostomi</taxon>
        <taxon>Mammalia</taxon>
        <taxon>Eutheria</taxon>
        <taxon>Laurasiatheria</taxon>
        <taxon>Artiodactyla</taxon>
        <taxon>Ruminantia</taxon>
        <taxon>Pecora</taxon>
        <taxon>Bovidae</taxon>
        <taxon>Bovinae</taxon>
        <taxon>Bos</taxon>
    </lineage>
</organism>
<dbReference type="FunCoup" id="Q0VCT6">
    <property type="interactions" value="115"/>
</dbReference>
<dbReference type="InterPro" id="IPR036638">
    <property type="entry name" value="HLH_DNA-bd_sf"/>
</dbReference>
<dbReference type="EMBL" id="BC120013">
    <property type="protein sequence ID" value="AAI20014.1"/>
    <property type="molecule type" value="mRNA"/>
</dbReference>
<dbReference type="SUPFAM" id="SSF47459">
    <property type="entry name" value="HLH, helix-loop-helix DNA-binding domain"/>
    <property type="match status" value="1"/>
</dbReference>
<keyword evidence="6" id="KW-0805">Transcription regulation</keyword>
<dbReference type="PaxDb" id="9913-ENSBTAP00000054651"/>
<dbReference type="FunFam" id="4.10.280.10:FF:000020">
    <property type="entry name" value="class E basic helix-loop-helix protein 40"/>
    <property type="match status" value="1"/>
</dbReference>
<dbReference type="InterPro" id="IPR003650">
    <property type="entry name" value="Orange_dom"/>
</dbReference>
<dbReference type="GO" id="GO:0005634">
    <property type="term" value="C:nucleus"/>
    <property type="evidence" value="ECO:0000318"/>
    <property type="project" value="GO_Central"/>
</dbReference>
<evidence type="ECO:0000256" key="11">
    <source>
        <dbReference type="ARBA" id="ARBA00040229"/>
    </source>
</evidence>
<dbReference type="GO" id="GO:0046983">
    <property type="term" value="F:protein dimerization activity"/>
    <property type="evidence" value="ECO:0007669"/>
    <property type="project" value="InterPro"/>
</dbReference>
<dbReference type="RefSeq" id="NP_001069765.1">
    <property type="nucleotide sequence ID" value="NM_001076297.1"/>
</dbReference>
<dbReference type="GO" id="GO:0005737">
    <property type="term" value="C:cytoplasm"/>
    <property type="evidence" value="ECO:0007669"/>
    <property type="project" value="UniProtKB-SubCell"/>
</dbReference>
<evidence type="ECO:0000256" key="6">
    <source>
        <dbReference type="ARBA" id="ARBA00023015"/>
    </source>
</evidence>
<protein>
    <recommendedName>
        <fullName evidence="11">Class E basic helix-loop-helix protein 40</fullName>
    </recommendedName>
    <alternativeName>
        <fullName evidence="12">Class B basic helix-loop-helix protein 2</fullName>
    </alternativeName>
</protein>
<evidence type="ECO:0000256" key="9">
    <source>
        <dbReference type="ARBA" id="ARBA00023163"/>
    </source>
</evidence>
<dbReference type="GeneID" id="613907"/>
<evidence type="ECO:0000256" key="10">
    <source>
        <dbReference type="ARBA" id="ARBA00023242"/>
    </source>
</evidence>
<keyword evidence="7" id="KW-0090">Biological rhythms</keyword>
<dbReference type="GO" id="GO:0009952">
    <property type="term" value="P:anterior/posterior pattern specification"/>
    <property type="evidence" value="ECO:0000318"/>
    <property type="project" value="GO_Central"/>
</dbReference>
<evidence type="ECO:0000256" key="4">
    <source>
        <dbReference type="ARBA" id="ARBA00022499"/>
    </source>
</evidence>
<dbReference type="Gene3D" id="6.10.250.980">
    <property type="match status" value="1"/>
</dbReference>
<reference evidence="15" key="1">
    <citation type="submission" date="2006-08" db="EMBL/GenBank/DDBJ databases">
        <authorList>
            <person name="Moore S."/>
            <person name="Alexander L."/>
            <person name="Brownstein M."/>
            <person name="Guan L."/>
            <person name="Lobo S."/>
            <person name="Meng Y."/>
            <person name="Tanaguchi M."/>
            <person name="Wang Z."/>
            <person name="Yu J."/>
            <person name="Prange C."/>
            <person name="Schreiber K."/>
            <person name="Shenmen C."/>
            <person name="Wagner L."/>
            <person name="Bala M."/>
            <person name="Barbazuk S."/>
            <person name="Barber S."/>
            <person name="Babakaiff R."/>
            <person name="Beland J."/>
            <person name="Chun E."/>
            <person name="Del Rio L."/>
            <person name="Gibson S."/>
            <person name="Hanson R."/>
            <person name="Kirkpatrick R."/>
            <person name="Liu J."/>
            <person name="Matsuo C."/>
            <person name="Mayo M."/>
            <person name="Santos R.R."/>
            <person name="Stott J."/>
            <person name="Tsai M."/>
            <person name="Wong D."/>
            <person name="Siddiqui A."/>
            <person name="Holt R."/>
            <person name="Jones S.J."/>
            <person name="Marra M.A."/>
        </authorList>
    </citation>
    <scope>NUCLEOTIDE SEQUENCE</scope>
    <source>
        <strain evidence="15">Hereford</strain>
        <tissue evidence="15">Fetal pons</tissue>
    </source>
</reference>
<dbReference type="GO" id="GO:0000981">
    <property type="term" value="F:DNA-binding transcription factor activity, RNA polymerase II-specific"/>
    <property type="evidence" value="ECO:0000318"/>
    <property type="project" value="GO_Central"/>
</dbReference>
<comment type="subunit">
    <text evidence="13">Homodimer. Heterodimer with BHLHE41/DEC2. Interacts with TCF3/E47. Interacts with ubiquitin-conjugating enzyme UBE2I/UBC9. Interacts with HDAC1, SUMO1, RXRA and BMAL1.</text>
</comment>
<evidence type="ECO:0000256" key="14">
    <source>
        <dbReference type="SAM" id="MobiDB-lite"/>
    </source>
</evidence>
<dbReference type="OrthoDB" id="690068at2759"/>
<evidence type="ECO:0000256" key="7">
    <source>
        <dbReference type="ARBA" id="ARBA00023108"/>
    </source>
</evidence>
<evidence type="ECO:0000256" key="2">
    <source>
        <dbReference type="ARBA" id="ARBA00004496"/>
    </source>
</evidence>
<evidence type="ECO:0000313" key="16">
    <source>
        <dbReference type="VGNC" id="VGNC:26487"/>
    </source>
</evidence>
<dbReference type="Gene3D" id="4.10.280.10">
    <property type="entry name" value="Helix-loop-helix DNA-binding domain"/>
    <property type="match status" value="1"/>
</dbReference>
<dbReference type="OMA" id="WNSHPAP"/>